<dbReference type="AlphaFoldDB" id="A0A1K2H466"/>
<dbReference type="Proteomes" id="UP000185655">
    <property type="component" value="Unassembled WGS sequence"/>
</dbReference>
<dbReference type="InterPro" id="IPR044068">
    <property type="entry name" value="CB"/>
</dbReference>
<dbReference type="InterPro" id="IPR004107">
    <property type="entry name" value="Integrase_SAM-like_N"/>
</dbReference>
<reference evidence="7 10" key="1">
    <citation type="submission" date="2014-12" db="EMBL/GenBank/DDBJ databases">
        <title>Draft genome sequences of 10 type strains of Lactococcus.</title>
        <authorList>
            <person name="Sun Z."/>
            <person name="Zhong Z."/>
            <person name="Liu W."/>
            <person name="Zhang W."/>
            <person name="Zhang H."/>
        </authorList>
    </citation>
    <scope>NUCLEOTIDE SEQUENCE [LARGE SCALE GENOMIC DNA]</scope>
    <source>
        <strain evidence="7 10">DSM 22330</strain>
    </source>
</reference>
<evidence type="ECO:0000256" key="3">
    <source>
        <dbReference type="ARBA" id="ARBA00023125"/>
    </source>
</evidence>
<keyword evidence="3 5" id="KW-0238">DNA-binding</keyword>
<accession>A0A1K2H466</accession>
<evidence type="ECO:0000313" key="7">
    <source>
        <dbReference type="EMBL" id="PCS04318.1"/>
    </source>
</evidence>
<dbReference type="PANTHER" id="PTHR30629:SF2">
    <property type="entry name" value="PROPHAGE INTEGRASE INTS-RELATED"/>
    <property type="match status" value="1"/>
</dbReference>
<proteinExistence type="inferred from homology"/>
<evidence type="ECO:0000313" key="10">
    <source>
        <dbReference type="Proteomes" id="UP000218979"/>
    </source>
</evidence>
<dbReference type="GO" id="GO:0006310">
    <property type="term" value="P:DNA recombination"/>
    <property type="evidence" value="ECO:0007669"/>
    <property type="project" value="UniProtKB-KW"/>
</dbReference>
<protein>
    <submittedName>
        <fullName evidence="8">Phage integrase family protein</fullName>
    </submittedName>
</protein>
<evidence type="ECO:0000256" key="2">
    <source>
        <dbReference type="ARBA" id="ARBA00022908"/>
    </source>
</evidence>
<dbReference type="PROSITE" id="PS51900">
    <property type="entry name" value="CB"/>
    <property type="match status" value="1"/>
</dbReference>
<evidence type="ECO:0000256" key="4">
    <source>
        <dbReference type="ARBA" id="ARBA00023172"/>
    </source>
</evidence>
<dbReference type="OrthoDB" id="9803188at2"/>
<gene>
    <name evidence="7" type="ORF">RR45_GL001252</name>
    <name evidence="8" type="ORF">SAMN02746068_00181</name>
</gene>
<dbReference type="InterPro" id="IPR002104">
    <property type="entry name" value="Integrase_catalytic"/>
</dbReference>
<dbReference type="Proteomes" id="UP000218979">
    <property type="component" value="Unassembled WGS sequence"/>
</dbReference>
<dbReference type="Gene3D" id="1.10.150.130">
    <property type="match status" value="1"/>
</dbReference>
<evidence type="ECO:0000256" key="5">
    <source>
        <dbReference type="PROSITE-ProRule" id="PRU01248"/>
    </source>
</evidence>
<dbReference type="GO" id="GO:0015074">
    <property type="term" value="P:DNA integration"/>
    <property type="evidence" value="ECO:0007669"/>
    <property type="project" value="UniProtKB-KW"/>
</dbReference>
<dbReference type="GO" id="GO:0003677">
    <property type="term" value="F:DNA binding"/>
    <property type="evidence" value="ECO:0007669"/>
    <property type="project" value="UniProtKB-UniRule"/>
</dbReference>
<keyword evidence="10" id="KW-1185">Reference proteome</keyword>
<keyword evidence="4" id="KW-0233">DNA recombination</keyword>
<dbReference type="EMBL" id="FPKS01000001">
    <property type="protein sequence ID" value="SFZ70338.1"/>
    <property type="molecule type" value="Genomic_DNA"/>
</dbReference>
<name>A0A1K2H466_9LACT</name>
<dbReference type="InterPro" id="IPR010998">
    <property type="entry name" value="Integrase_recombinase_N"/>
</dbReference>
<feature type="domain" description="Core-binding (CB)" evidence="6">
    <location>
        <begin position="66"/>
        <end position="149"/>
    </location>
</feature>
<comment type="similarity">
    <text evidence="1">Belongs to the 'phage' integrase family.</text>
</comment>
<dbReference type="SUPFAM" id="SSF56349">
    <property type="entry name" value="DNA breaking-rejoining enzymes"/>
    <property type="match status" value="1"/>
</dbReference>
<evidence type="ECO:0000256" key="1">
    <source>
        <dbReference type="ARBA" id="ARBA00008857"/>
    </source>
</evidence>
<evidence type="ECO:0000313" key="8">
    <source>
        <dbReference type="EMBL" id="SFZ70338.1"/>
    </source>
</evidence>
<dbReference type="InterPro" id="IPR013762">
    <property type="entry name" value="Integrase-like_cat_sf"/>
</dbReference>
<organism evidence="8 9">
    <name type="scientific">Pseudolactococcus chungangensis CAU 28 = DSM 22330</name>
    <dbReference type="NCBI Taxonomy" id="1122154"/>
    <lineage>
        <taxon>Bacteria</taxon>
        <taxon>Bacillati</taxon>
        <taxon>Bacillota</taxon>
        <taxon>Bacilli</taxon>
        <taxon>Lactobacillales</taxon>
        <taxon>Streptococcaceae</taxon>
        <taxon>Pseudolactococcus</taxon>
    </lineage>
</organism>
<dbReference type="STRING" id="1122154.SAMN02746068_00181"/>
<dbReference type="Gene3D" id="1.10.443.10">
    <property type="entry name" value="Intergrase catalytic core"/>
    <property type="match status" value="1"/>
</dbReference>
<reference evidence="8 9" key="2">
    <citation type="submission" date="2016-11" db="EMBL/GenBank/DDBJ databases">
        <authorList>
            <person name="Jaros S."/>
            <person name="Januszkiewicz K."/>
            <person name="Wedrychowicz H."/>
        </authorList>
    </citation>
    <scope>NUCLEOTIDE SEQUENCE [LARGE SCALE GENOMIC DNA]</scope>
    <source>
        <strain evidence="8 9">DSM 22330</strain>
    </source>
</reference>
<dbReference type="InterPro" id="IPR011010">
    <property type="entry name" value="DNA_brk_join_enz"/>
</dbReference>
<keyword evidence="2" id="KW-0229">DNA integration</keyword>
<sequence>MSKRGENIYKRKDGRWEGRYIKGRKQDGKIQYGYVYSKSYKTVQDKLIKMKYLFRRDNQDRQSYSGTVKQWLMYWLETETKNRVKLSSYASYQYKIEHYIFPSLGDCQLCHLNSEQIQKLISELRRQQLSVNTIKTILAIFKQGINSAIQAEYLIRNPFDGIQIPTEQKTKVKALSLEVQRKIETIAEKNPNGFPTFLALYTGMRIGEISGLQWSDIDFERDAILVKHTYQRMPLSQGKHKTQLSLSRAKSSS</sequence>
<dbReference type="PANTHER" id="PTHR30629">
    <property type="entry name" value="PROPHAGE INTEGRASE"/>
    <property type="match status" value="1"/>
</dbReference>
<dbReference type="Pfam" id="PF00589">
    <property type="entry name" value="Phage_integrase"/>
    <property type="match status" value="1"/>
</dbReference>
<dbReference type="InterPro" id="IPR050808">
    <property type="entry name" value="Phage_Integrase"/>
</dbReference>
<evidence type="ECO:0000313" key="9">
    <source>
        <dbReference type="Proteomes" id="UP000185655"/>
    </source>
</evidence>
<evidence type="ECO:0000259" key="6">
    <source>
        <dbReference type="PROSITE" id="PS51900"/>
    </source>
</evidence>
<dbReference type="EMBL" id="JXJT01000003">
    <property type="protein sequence ID" value="PCS04318.1"/>
    <property type="molecule type" value="Genomic_DNA"/>
</dbReference>
<dbReference type="Pfam" id="PF14659">
    <property type="entry name" value="Phage_int_SAM_3"/>
    <property type="match status" value="1"/>
</dbReference>